<dbReference type="GO" id="GO:0003824">
    <property type="term" value="F:catalytic activity"/>
    <property type="evidence" value="ECO:0007669"/>
    <property type="project" value="InterPro"/>
</dbReference>
<name>A0A6V8LGM5_9ACTN</name>
<dbReference type="Gene3D" id="1.10.1200.10">
    <property type="entry name" value="ACP-like"/>
    <property type="match status" value="1"/>
</dbReference>
<dbReference type="SUPFAM" id="SSF52777">
    <property type="entry name" value="CoA-dependent acyltransferases"/>
    <property type="match status" value="4"/>
</dbReference>
<comment type="cofactor">
    <cofactor evidence="1">
        <name>pantetheine 4'-phosphate</name>
        <dbReference type="ChEBI" id="CHEBI:47942"/>
    </cofactor>
</comment>
<dbReference type="InterPro" id="IPR045851">
    <property type="entry name" value="AMP-bd_C_sf"/>
</dbReference>
<dbReference type="InterPro" id="IPR020845">
    <property type="entry name" value="AMP-binding_CS"/>
</dbReference>
<evidence type="ECO:0000256" key="1">
    <source>
        <dbReference type="ARBA" id="ARBA00001957"/>
    </source>
</evidence>
<dbReference type="InterPro" id="IPR029058">
    <property type="entry name" value="AB_hydrolase_fold"/>
</dbReference>
<sequence length="2113" mass="229385">MTTDREWRPLSVAQEQLWFLDQLRPGAAVDQLLSAALRIRGPLDAGALGAALTQVAARHSILRSRYDTVGDTAGMLVDPIAPVPLPVVDLTALPPAERERELHEVRTTDLRTPIDLHKQAPWRATLVRLAPDDAVLLVIVHHIAFDGLSWGVLARELEALYAAALGRPAPALAPLLTQYHQVARRERERAGGGSAAAALAYWQERLAGLGPLELPADRLRPAQWVPDGASVPVTVPAELAMRLRDLGRAGRATPFMVHLAVFQLLLSRYSGQTDIGVGVSMNTRTGAETARLIGLFLDTVVIRSTVDETGGFPDLVAEVRQRVLEALRHGAPFSEVMSRLSVTRDATRNPVFQAGFDWNTVRREPFRLAGLEVEVCPPVFAGSSFDLSLHLAEHPDGTVVGQFVYPTSLFTQARVERMAASYLRLLRSIAEAPARPVAELDLVPAADRRCFTRWNSTDVARPRQSLPALFLARAQADPDAVAVRAEEQELTYAELADRVRVLAGHLRRHGVTAETPVGVAMHRGLHLPVAVLAVLAAGGTYVPLPPEYPADRLAYMVADSGAALVLTDSTVDDLLDQPDADPGDLPDIDDRQSAYIVYTSGSTGRPKGVVVTHEGIRNRVLWSVQRYGMTAADRLLHKTTIGFDAAVWELLAPLVSGGSVVMAPPDGHRDPAVMTAAIVRHRVTLLQVVPSVLRLLVNEPGLARCTSLRLLCSAGEALPAALARRLVDLLDIEVVNTYGPTECSIDATAATFQPDEAAESVPIGGPLPNIELYVVDRADQLVPVGVPGELRLGGVGLARGYLGRTDLTAARFTPNPYADRPGQRWYHTGDLVRWREDGELEFLGRVDQQIKVNGVRVEPAEIECVLGEHPEITAAVVIGRHTEAGETHLVAYVVPGVPDDLHDHLADRLPAAMVPAQILPVERLPLTPNGKVDRAALLAIGTSTAEAAAGPAPRTPVERDIATAMAEVLGADEIAVTDNFFARGGHSLAAIRLVMRLRRTFGIEMTVGDLFARPTVQGVAEWIGDQLAPAAAIGVTPVPRDRPLPLSFAQQRMWFLDQLTPGTAEYLIPLAVRVHGALDPDRLRRATAAVVRRHEVLRTRYLDRDGEPVQVVDPPGSLAFEQVDLTGRPDAETAGLELLDRASGRPFDLAAEHPLRVTLVRLGPDHHLLLMALHHVAFDAWSMGIFLADLDAAYVADAAPWAGPALQYADFAAWQREQADHSGQLAYWRDRLAGLAPLELLTDRSRGAQRDPSGALLALDVPESLARSVLSLAGDRAATPFMVLLAAFQVLLARYARRSDVAIGTPVAGRTRPETEDLLGLFTNTLVIQCDLAGDPRFVDLLEQVRAVTLDAFAHQDVPFEHVVDAVQPERDLSRNPLFQVMFDVQHLDRFPATLGGAAIEPIRSGPLVSKFDLTLTVQQRAGGRLRCVFEYATELFDRSTVERLAGQYLRLLDSIVAEPRSRLGELELLAGDERHRLLREWPRSGADVIDRLDPAAEHHLCVPQLFEAQVRRTPEALAAVFGTEQVTYAQLDERVNRFARRLRRLGVAAETTVAVCLERSLDAVVVLLGVLKAGGVYTPVDPTQPAERRDYMIADSGARVVVTTGEFAATFDGPYTVVAVDDEAGAGDEAGVDLPTVTDPRNLAYLIYTSGSTGRPKAVMIEHRSYAHHCRVIADAYRITPRDRVVLLSALTFDVAMDQIAATLLAGATIVVGDPVFWAPADLPARLAEHQVTIMEITPAYYREMLEYDVSGLDRLALMNVGSDVVTASDAQRWAATGLPGRFLCNYGPTEATVTCFLHPVDASSPERSEPATAVLPIGRPVAGTRAYVLDPDLRPVPIGVPGELCLGGVRLARGYHGRPELTARQFVPDPLSEEPGARLYRTGDLVRYRPDGAVEFLGRIDQQVKIRGLRMEIGEIEAALARHPSVQAVAVVAAEVTPGDKGLAAYLVLREGPGPNPVELREHLRGLLPENMIPSWWTFLADLPKTSSQKVDRKALPAPRPGTGRALRAPETAAEEIVADIWREVLGLSEVSVDDDFFAVGGHSLLATRVLARLRRAFAVEFPLRQLFESRTVAQLAEAVTDAVEADVAALSDAELDALLTKTVPDTRNDE</sequence>
<dbReference type="FunFam" id="1.10.1200.10:FF:000016">
    <property type="entry name" value="Non-ribosomal peptide synthase"/>
    <property type="match status" value="2"/>
</dbReference>
<dbReference type="FunFam" id="3.40.50.980:FF:000001">
    <property type="entry name" value="Non-ribosomal peptide synthetase"/>
    <property type="match status" value="1"/>
</dbReference>
<dbReference type="PROSITE" id="PS50075">
    <property type="entry name" value="CARRIER"/>
    <property type="match status" value="2"/>
</dbReference>
<dbReference type="GO" id="GO:0005737">
    <property type="term" value="C:cytoplasm"/>
    <property type="evidence" value="ECO:0007669"/>
    <property type="project" value="TreeGrafter"/>
</dbReference>
<keyword evidence="2" id="KW-0596">Phosphopantetheine</keyword>
<dbReference type="FunFam" id="3.40.50.12780:FF:000012">
    <property type="entry name" value="Non-ribosomal peptide synthetase"/>
    <property type="match status" value="2"/>
</dbReference>
<dbReference type="Gene3D" id="3.30.300.30">
    <property type="match status" value="2"/>
</dbReference>
<evidence type="ECO:0000313" key="6">
    <source>
        <dbReference type="Proteomes" id="UP000482960"/>
    </source>
</evidence>
<feature type="domain" description="Carrier" evidence="4">
    <location>
        <begin position="952"/>
        <end position="1027"/>
    </location>
</feature>
<dbReference type="EMBL" id="BLPG01000001">
    <property type="protein sequence ID" value="GFJ93739.1"/>
    <property type="molecule type" value="Genomic_DNA"/>
</dbReference>
<dbReference type="SUPFAM" id="SSF47336">
    <property type="entry name" value="ACP-like"/>
    <property type="match status" value="2"/>
</dbReference>
<evidence type="ECO:0000259" key="4">
    <source>
        <dbReference type="PROSITE" id="PS50075"/>
    </source>
</evidence>
<evidence type="ECO:0000313" key="5">
    <source>
        <dbReference type="EMBL" id="GFJ93739.1"/>
    </source>
</evidence>
<dbReference type="Pfam" id="PF00668">
    <property type="entry name" value="Condensation"/>
    <property type="match status" value="2"/>
</dbReference>
<reference evidence="5 6" key="1">
    <citation type="submission" date="2020-03" db="EMBL/GenBank/DDBJ databases">
        <title>Whole genome shotgun sequence of Phytohabitans rumicis NBRC 108638.</title>
        <authorList>
            <person name="Komaki H."/>
            <person name="Tamura T."/>
        </authorList>
    </citation>
    <scope>NUCLEOTIDE SEQUENCE [LARGE SCALE GENOMIC DNA]</scope>
    <source>
        <strain evidence="5 6">NBRC 108638</strain>
    </source>
</reference>
<dbReference type="GO" id="GO:0008610">
    <property type="term" value="P:lipid biosynthetic process"/>
    <property type="evidence" value="ECO:0007669"/>
    <property type="project" value="UniProtKB-ARBA"/>
</dbReference>
<dbReference type="CDD" id="cd19531">
    <property type="entry name" value="LCL_NRPS-like"/>
    <property type="match status" value="2"/>
</dbReference>
<proteinExistence type="predicted"/>
<protein>
    <recommendedName>
        <fullName evidence="4">Carrier domain-containing protein</fullName>
    </recommendedName>
</protein>
<dbReference type="SUPFAM" id="SSF56801">
    <property type="entry name" value="Acetyl-CoA synthetase-like"/>
    <property type="match status" value="2"/>
</dbReference>
<dbReference type="InterPro" id="IPR009081">
    <property type="entry name" value="PP-bd_ACP"/>
</dbReference>
<dbReference type="GO" id="GO:0044550">
    <property type="term" value="P:secondary metabolite biosynthetic process"/>
    <property type="evidence" value="ECO:0007669"/>
    <property type="project" value="TreeGrafter"/>
</dbReference>
<evidence type="ECO:0000256" key="3">
    <source>
        <dbReference type="ARBA" id="ARBA00022553"/>
    </source>
</evidence>
<dbReference type="Gene3D" id="3.40.50.1820">
    <property type="entry name" value="alpha/beta hydrolase"/>
    <property type="match status" value="1"/>
</dbReference>
<comment type="caution">
    <text evidence="5">The sequence shown here is derived from an EMBL/GenBank/DDBJ whole genome shotgun (WGS) entry which is preliminary data.</text>
</comment>
<reference evidence="5 6" key="2">
    <citation type="submission" date="2020-03" db="EMBL/GenBank/DDBJ databases">
        <authorList>
            <person name="Ichikawa N."/>
            <person name="Kimura A."/>
            <person name="Kitahashi Y."/>
            <person name="Uohara A."/>
        </authorList>
    </citation>
    <scope>NUCLEOTIDE SEQUENCE [LARGE SCALE GENOMIC DNA]</scope>
    <source>
        <strain evidence="5 6">NBRC 108638</strain>
    </source>
</reference>
<dbReference type="Proteomes" id="UP000482960">
    <property type="component" value="Unassembled WGS sequence"/>
</dbReference>
<dbReference type="FunFam" id="2.30.38.10:FF:000001">
    <property type="entry name" value="Non-ribosomal peptide synthetase PvdI"/>
    <property type="match status" value="1"/>
</dbReference>
<accession>A0A6V8LGM5</accession>
<dbReference type="GO" id="GO:0043041">
    <property type="term" value="P:amino acid activation for nonribosomal peptide biosynthetic process"/>
    <property type="evidence" value="ECO:0007669"/>
    <property type="project" value="TreeGrafter"/>
</dbReference>
<dbReference type="InterPro" id="IPR020806">
    <property type="entry name" value="PKS_PP-bd"/>
</dbReference>
<gene>
    <name evidence="5" type="ORF">Prum_073810</name>
</gene>
<dbReference type="Pfam" id="PF13193">
    <property type="entry name" value="AMP-binding_C"/>
    <property type="match status" value="2"/>
</dbReference>
<organism evidence="5 6">
    <name type="scientific">Phytohabitans rumicis</name>
    <dbReference type="NCBI Taxonomy" id="1076125"/>
    <lineage>
        <taxon>Bacteria</taxon>
        <taxon>Bacillati</taxon>
        <taxon>Actinomycetota</taxon>
        <taxon>Actinomycetes</taxon>
        <taxon>Micromonosporales</taxon>
        <taxon>Micromonosporaceae</taxon>
    </lineage>
</organism>
<dbReference type="InterPro" id="IPR001242">
    <property type="entry name" value="Condensation_dom"/>
</dbReference>
<dbReference type="PANTHER" id="PTHR45527:SF1">
    <property type="entry name" value="FATTY ACID SYNTHASE"/>
    <property type="match status" value="1"/>
</dbReference>
<dbReference type="PROSITE" id="PS00012">
    <property type="entry name" value="PHOSPHOPANTETHEINE"/>
    <property type="match status" value="1"/>
</dbReference>
<dbReference type="PANTHER" id="PTHR45527">
    <property type="entry name" value="NONRIBOSOMAL PEPTIDE SYNTHETASE"/>
    <property type="match status" value="1"/>
</dbReference>
<evidence type="ECO:0000256" key="2">
    <source>
        <dbReference type="ARBA" id="ARBA00022450"/>
    </source>
</evidence>
<dbReference type="CDD" id="cd05930">
    <property type="entry name" value="A_NRPS"/>
    <property type="match status" value="2"/>
</dbReference>
<keyword evidence="3" id="KW-0597">Phosphoprotein</keyword>
<dbReference type="Pfam" id="PF00501">
    <property type="entry name" value="AMP-binding"/>
    <property type="match status" value="2"/>
</dbReference>
<dbReference type="Gene3D" id="3.30.559.30">
    <property type="entry name" value="Nonribosomal peptide synthetase, condensation domain"/>
    <property type="match status" value="2"/>
</dbReference>
<dbReference type="InterPro" id="IPR010071">
    <property type="entry name" value="AA_adenyl_dom"/>
</dbReference>
<feature type="domain" description="Carrier" evidence="4">
    <location>
        <begin position="2011"/>
        <end position="2086"/>
    </location>
</feature>
<dbReference type="GO" id="GO:0072330">
    <property type="term" value="P:monocarboxylic acid biosynthetic process"/>
    <property type="evidence" value="ECO:0007669"/>
    <property type="project" value="UniProtKB-ARBA"/>
</dbReference>
<dbReference type="InterPro" id="IPR036736">
    <property type="entry name" value="ACP-like_sf"/>
</dbReference>
<dbReference type="SMART" id="SM00823">
    <property type="entry name" value="PKS_PP"/>
    <property type="match status" value="2"/>
</dbReference>
<dbReference type="NCBIfam" id="TIGR01733">
    <property type="entry name" value="AA-adenyl-dom"/>
    <property type="match status" value="2"/>
</dbReference>
<dbReference type="InterPro" id="IPR025110">
    <property type="entry name" value="AMP-bd_C"/>
</dbReference>
<dbReference type="InterPro" id="IPR023213">
    <property type="entry name" value="CAT-like_dom_sf"/>
</dbReference>
<dbReference type="Gene3D" id="3.40.50.12780">
    <property type="entry name" value="N-terminal domain of ligase-like"/>
    <property type="match status" value="2"/>
</dbReference>
<dbReference type="InterPro" id="IPR042099">
    <property type="entry name" value="ANL_N_sf"/>
</dbReference>
<dbReference type="InterPro" id="IPR000873">
    <property type="entry name" value="AMP-dep_synth/lig_dom"/>
</dbReference>
<dbReference type="GO" id="GO:0031177">
    <property type="term" value="F:phosphopantetheine binding"/>
    <property type="evidence" value="ECO:0007669"/>
    <property type="project" value="InterPro"/>
</dbReference>
<dbReference type="RefSeq" id="WP_173080505.1">
    <property type="nucleotide sequence ID" value="NZ_BAABJB010000001.1"/>
</dbReference>
<dbReference type="Pfam" id="PF00550">
    <property type="entry name" value="PP-binding"/>
    <property type="match status" value="2"/>
</dbReference>
<dbReference type="Gene3D" id="3.30.559.10">
    <property type="entry name" value="Chloramphenicol acetyltransferase-like domain"/>
    <property type="match status" value="2"/>
</dbReference>
<dbReference type="PROSITE" id="PS00455">
    <property type="entry name" value="AMP_BINDING"/>
    <property type="match status" value="2"/>
</dbReference>
<dbReference type="InterPro" id="IPR006162">
    <property type="entry name" value="Ppantetheine_attach_site"/>
</dbReference>
<keyword evidence="6" id="KW-1185">Reference proteome</keyword>